<feature type="region of interest" description="Disordered" evidence="1">
    <location>
        <begin position="395"/>
        <end position="415"/>
    </location>
</feature>
<organism evidence="3 4">
    <name type="scientific">Pseudo-nitzschia multistriata</name>
    <dbReference type="NCBI Taxonomy" id="183589"/>
    <lineage>
        <taxon>Eukaryota</taxon>
        <taxon>Sar</taxon>
        <taxon>Stramenopiles</taxon>
        <taxon>Ochrophyta</taxon>
        <taxon>Bacillariophyta</taxon>
        <taxon>Bacillariophyceae</taxon>
        <taxon>Bacillariophycidae</taxon>
        <taxon>Bacillariales</taxon>
        <taxon>Bacillariaceae</taxon>
        <taxon>Pseudo-nitzschia</taxon>
    </lineage>
</organism>
<sequence>MNATLEGRGDVDAGRRQVTSQQPQEDPLLQTEPQAQTEEFPSEQDIQEALNELAASIGVGFIGDTGPQWHYPEEEIVFSSVVGSYHEEPGGVEISCGFGYAHSRPHPHRSCPKPGAEPGFAPTSGKRTTQGPHADPQTDPLCSGRSATGRDKRLVPFGSRHANSIAHPNAKANVMSESYTSSCAYGTASDDSKSSSLGGGKRRLRLRKRSSRFKPSEDRENYHHQSSSSSSRFARFREAARCLPFEYASSLATMCVRPPYGVDAPSIFSLLDPHTTDEDYCGRALISSPQTIQVAIAVHADNSRMLLFGNAGLRYQKQRGDRHWTDVEDVGALDVPLGYVRGQRQTSGSSSNEYEYSLDEVFEQAMLVREQYCSALLGAALEESDQNHSLLSTPPNLQRTASPPSLAISTVSASKGTPGSEYYYDGSNRTGNGGSIHNNLYGNDYYDLNDDEGSPARKRLDFMQCLSPSVTSPSDGTGTGADGGVCPAPRPTGRELKLRKRRRRKAYRFCQKVLIVFCFYCTGIFLVVNLTGVGHERLAMIASILRDQIPDQSNDNGNGNSGVLVESLRSFLDAVASMEDPPQTQPQDTNARQGALQRLGIVGLFSTGGSLERMERECSLSLEAATNTTLSYQREALALQASLEEASDRFAALSTEHEAELDRGLALRSEHEEAAALLGAALRRSERAEAELDKERSLRIGLGQRAGVLQEKVAALEAARTEEEDRIGNTAAATEELRSRLDALSAELARERSLRKSAEERARAGPPPREIAEERCSLQGTPSEPDRALEPKDRSPETGSPVAPDRTPEPKASATLVESPSQPRPADSGLGGSNSIGNSTVAAAQSPVDDGSSKNHSELHSIQNVLLKSALSDKGPLLPKVYRKITKGFRFGIVDAMHAFTDIHPNPNSNAETNAKTIPKEALSVVTGEEAGSIHRSAIGIGGIAIEGLASPMHAGQFSQTLRAHWKEEASQALDHLVRSVPVARIADRTREIGATLRASTGAVLRQGRKRSGVVRSRVAKNVEEAAEAGSTKLDHGQVAMRELRGFVGERLGAAGRKVGAFCAERWEARGQPPGGLRRWLGSANHYYKGFVGRGSGAEGTKENAA</sequence>
<dbReference type="Proteomes" id="UP000291116">
    <property type="component" value="Unassembled WGS sequence"/>
</dbReference>
<feature type="region of interest" description="Disordered" evidence="1">
    <location>
        <begin position="752"/>
        <end position="857"/>
    </location>
</feature>
<keyword evidence="2" id="KW-1133">Transmembrane helix</keyword>
<dbReference type="AlphaFoldDB" id="A0A448ZMH5"/>
<feature type="compositionally biased region" description="Basic residues" evidence="1">
    <location>
        <begin position="200"/>
        <end position="212"/>
    </location>
</feature>
<feature type="region of interest" description="Disordered" evidence="1">
    <location>
        <begin position="104"/>
        <end position="152"/>
    </location>
</feature>
<feature type="region of interest" description="Disordered" evidence="1">
    <location>
        <begin position="1"/>
        <end position="44"/>
    </location>
</feature>
<feature type="region of interest" description="Disordered" evidence="1">
    <location>
        <begin position="186"/>
        <end position="230"/>
    </location>
</feature>
<evidence type="ECO:0000256" key="1">
    <source>
        <dbReference type="SAM" id="MobiDB-lite"/>
    </source>
</evidence>
<protein>
    <submittedName>
        <fullName evidence="3">Uncharacterized protein</fullName>
    </submittedName>
</protein>
<dbReference type="EMBL" id="CAACVS010000531">
    <property type="protein sequence ID" value="VEU43224.1"/>
    <property type="molecule type" value="Genomic_DNA"/>
</dbReference>
<evidence type="ECO:0000313" key="3">
    <source>
        <dbReference type="EMBL" id="VEU43224.1"/>
    </source>
</evidence>
<evidence type="ECO:0000313" key="4">
    <source>
        <dbReference type="Proteomes" id="UP000291116"/>
    </source>
</evidence>
<accession>A0A448ZMH5</accession>
<gene>
    <name evidence="3" type="ORF">PSNMU_V1.4_AUG-EV-PASAV3_0102730</name>
</gene>
<feature type="compositionally biased region" description="Basic and acidic residues" evidence="1">
    <location>
        <begin position="784"/>
        <end position="796"/>
    </location>
</feature>
<name>A0A448ZMH5_9STRA</name>
<proteinExistence type="predicted"/>
<reference evidence="3 4" key="1">
    <citation type="submission" date="2019-01" db="EMBL/GenBank/DDBJ databases">
        <authorList>
            <person name="Ferrante I. M."/>
        </authorList>
    </citation>
    <scope>NUCLEOTIDE SEQUENCE [LARGE SCALE GENOMIC DNA]</scope>
    <source>
        <strain evidence="3 4">B856</strain>
    </source>
</reference>
<dbReference type="OrthoDB" id="49528at2759"/>
<keyword evidence="4" id="KW-1185">Reference proteome</keyword>
<keyword evidence="2" id="KW-0472">Membrane</keyword>
<feature type="compositionally biased region" description="Basic and acidic residues" evidence="1">
    <location>
        <begin position="214"/>
        <end position="223"/>
    </location>
</feature>
<evidence type="ECO:0000256" key="2">
    <source>
        <dbReference type="SAM" id="Phobius"/>
    </source>
</evidence>
<feature type="compositionally biased region" description="Basic and acidic residues" evidence="1">
    <location>
        <begin position="752"/>
        <end position="763"/>
    </location>
</feature>
<feature type="transmembrane region" description="Helical" evidence="2">
    <location>
        <begin position="509"/>
        <end position="528"/>
    </location>
</feature>
<keyword evidence="2" id="KW-0812">Transmembrane</keyword>